<protein>
    <submittedName>
        <fullName evidence="1">Uncharacterized protein</fullName>
    </submittedName>
</protein>
<dbReference type="AlphaFoldDB" id="A0AAT9H7V9"/>
<evidence type="ECO:0000313" key="1">
    <source>
        <dbReference type="EMBL" id="BFM45595.1"/>
    </source>
</evidence>
<reference evidence="1" key="1">
    <citation type="submission" date="2024-05" db="EMBL/GenBank/DDBJ databases">
        <title>Whole-Genome Sequence of CFS9, a Potential Fish Probiotic Isolated from the Body Surface of Silurus asotus.</title>
        <authorList>
            <person name="Kojima M."/>
            <person name="Tobioka K."/>
            <person name="Yokota K."/>
            <person name="Nakatani H."/>
            <person name="Hori K."/>
            <person name="Tamaru Y."/>
            <person name="Okazaki F."/>
        </authorList>
    </citation>
    <scope>NUCLEOTIDE SEQUENCE</scope>
    <source>
        <strain evidence="1">CFS9</strain>
    </source>
</reference>
<dbReference type="EMBL" id="AP031573">
    <property type="protein sequence ID" value="BFM45595.1"/>
    <property type="molecule type" value="Genomic_DNA"/>
</dbReference>
<organism evidence="1">
    <name type="scientific">Flavobacterium sp. CFS9</name>
    <dbReference type="NCBI Taxonomy" id="3143118"/>
    <lineage>
        <taxon>Bacteria</taxon>
        <taxon>Pseudomonadati</taxon>
        <taxon>Bacteroidota</taxon>
        <taxon>Flavobacteriia</taxon>
        <taxon>Flavobacteriales</taxon>
        <taxon>Flavobacteriaceae</taxon>
        <taxon>Flavobacterium</taxon>
    </lineage>
</organism>
<gene>
    <name evidence="1" type="ORF">CFS9_42360</name>
</gene>
<name>A0AAT9H7V9_9FLAO</name>
<sequence length="269" mass="30397">MMQTKINMMNLLPKLFAFLILITLVTSCSTDEKVPFYSNETNQPGRITISGYNALNDSLQIRVNDKIIEISKDKKTAFVKKIEKEYDFVYYGSQGKTISIINKTTKAVLHTYEFNAQKVKDTISFFAKDNFWIDNVSRIKPGVLSKTANSGYKFIFPNQNLYSKSSYRGNLDGIIRKLNGQVLGTVENINKEKFSSFIEFPFSSPPTILMELVKHGTTESYIPGQKVTVIMTMSVNKSKLIVLEEKVDANGSFSGVEGTLSLTDYFVFK</sequence>
<proteinExistence type="predicted"/>
<accession>A0AAT9H7V9</accession>
<dbReference type="PROSITE" id="PS51257">
    <property type="entry name" value="PROKAR_LIPOPROTEIN"/>
    <property type="match status" value="1"/>
</dbReference>